<keyword evidence="1" id="KW-1133">Transmembrane helix</keyword>
<name>A0A381QWJ5_9ZZZZ</name>
<organism evidence="2">
    <name type="scientific">marine metagenome</name>
    <dbReference type="NCBI Taxonomy" id="408172"/>
    <lineage>
        <taxon>unclassified sequences</taxon>
        <taxon>metagenomes</taxon>
        <taxon>ecological metagenomes</taxon>
    </lineage>
</organism>
<keyword evidence="1" id="KW-0812">Transmembrane</keyword>
<protein>
    <submittedName>
        <fullName evidence="2">Uncharacterized protein</fullName>
    </submittedName>
</protein>
<sequence>METLNILLIGAGTGAILAIVSMLLINASNSEQYPLGGFLPALWMVADLGVDSKVVVAGILMMGGMTGFYLTLTFWKERPAVLRSNPALVTHTAHDTEAVTTDEHTTITVNGKSLAEFL</sequence>
<gene>
    <name evidence="2" type="ORF">METZ01_LOCUS35813</name>
</gene>
<dbReference type="AlphaFoldDB" id="A0A381QWJ5"/>
<keyword evidence="1" id="KW-0472">Membrane</keyword>
<proteinExistence type="predicted"/>
<evidence type="ECO:0000256" key="1">
    <source>
        <dbReference type="SAM" id="Phobius"/>
    </source>
</evidence>
<accession>A0A381QWJ5</accession>
<dbReference type="EMBL" id="UINC01001529">
    <property type="protein sequence ID" value="SUZ82959.1"/>
    <property type="molecule type" value="Genomic_DNA"/>
</dbReference>
<feature type="transmembrane region" description="Helical" evidence="1">
    <location>
        <begin position="54"/>
        <end position="75"/>
    </location>
</feature>
<reference evidence="2" key="1">
    <citation type="submission" date="2018-05" db="EMBL/GenBank/DDBJ databases">
        <authorList>
            <person name="Lanie J.A."/>
            <person name="Ng W.-L."/>
            <person name="Kazmierczak K.M."/>
            <person name="Andrzejewski T.M."/>
            <person name="Davidsen T.M."/>
            <person name="Wayne K.J."/>
            <person name="Tettelin H."/>
            <person name="Glass J.I."/>
            <person name="Rusch D."/>
            <person name="Podicherti R."/>
            <person name="Tsui H.-C.T."/>
            <person name="Winkler M.E."/>
        </authorList>
    </citation>
    <scope>NUCLEOTIDE SEQUENCE</scope>
</reference>
<evidence type="ECO:0000313" key="2">
    <source>
        <dbReference type="EMBL" id="SUZ82959.1"/>
    </source>
</evidence>